<evidence type="ECO:0000313" key="7">
    <source>
        <dbReference type="EMBL" id="GAV29190.1"/>
    </source>
</evidence>
<feature type="compositionally biased region" description="Polar residues" evidence="5">
    <location>
        <begin position="103"/>
        <end position="123"/>
    </location>
</feature>
<dbReference type="GO" id="GO:0006369">
    <property type="term" value="P:termination of RNA polymerase II transcription"/>
    <property type="evidence" value="ECO:0007669"/>
    <property type="project" value="TreeGrafter"/>
</dbReference>
<dbReference type="GO" id="GO:0006364">
    <property type="term" value="P:rRNA processing"/>
    <property type="evidence" value="ECO:0007669"/>
    <property type="project" value="TreeGrafter"/>
</dbReference>
<evidence type="ECO:0000256" key="5">
    <source>
        <dbReference type="SAM" id="MobiDB-lite"/>
    </source>
</evidence>
<dbReference type="GO" id="GO:0004525">
    <property type="term" value="F:ribonuclease III activity"/>
    <property type="evidence" value="ECO:0007669"/>
    <property type="project" value="InterPro"/>
</dbReference>
<feature type="compositionally biased region" description="Basic residues" evidence="5">
    <location>
        <begin position="590"/>
        <end position="602"/>
    </location>
</feature>
<dbReference type="InterPro" id="IPR014720">
    <property type="entry name" value="dsRBD_dom"/>
</dbReference>
<feature type="compositionally biased region" description="Acidic residues" evidence="5">
    <location>
        <begin position="743"/>
        <end position="754"/>
    </location>
</feature>
<evidence type="ECO:0000259" key="6">
    <source>
        <dbReference type="PROSITE" id="PS50142"/>
    </source>
</evidence>
<dbReference type="Proteomes" id="UP000186136">
    <property type="component" value="Unassembled WGS sequence"/>
</dbReference>
<accession>A0A1Q2YI18</accession>
<feature type="compositionally biased region" description="Basic and acidic residues" evidence="5">
    <location>
        <begin position="574"/>
        <end position="589"/>
    </location>
</feature>
<comment type="caution">
    <text evidence="7">The sequence shown here is derived from an EMBL/GenBank/DDBJ whole genome shotgun (WGS) entry which is preliminary data.</text>
</comment>
<evidence type="ECO:0000313" key="8">
    <source>
        <dbReference type="Proteomes" id="UP000186136"/>
    </source>
</evidence>
<dbReference type="Gene3D" id="1.10.1520.10">
    <property type="entry name" value="Ribonuclease III domain"/>
    <property type="match status" value="1"/>
</dbReference>
<gene>
    <name evidence="7" type="ORF">PMKS-002672</name>
</gene>
<evidence type="ECO:0000256" key="1">
    <source>
        <dbReference type="ARBA" id="ARBA00022722"/>
    </source>
</evidence>
<dbReference type="InterPro" id="IPR036389">
    <property type="entry name" value="RNase_III_sf"/>
</dbReference>
<sequence>MTEQSGNENVFAQLRKASEHISKGFQIIVNLAPDIALYNVLVDSQNDPFLKNLISTPDGISLEDDDIKFAVYAKELYVQGKIDIVQCLIDRNVEKVLAELNDSKQPPRSFPSTSCVPNNLSNEDNARTPDNKPLSPAIDKPLETDDNDDSYLKKGDTTDSTANAGSITSFHLTAVDEKKEDDFVNKDDTVGMDDDNVSEEYTKIAKLSTPVEGGGEYIYHNDSIHKRNRNFEVFKEDNPPRLPVLHPPELIAKVFTHQSVLNYLNIPEESKVNSHNERLEFLGDAYLQFVVSMIIYEKFPHFNEGQMSILRSSIVSNSRLLKFSQIYGFDKQLKKNFNDSSILTGNNKIYADVFEAYLGAIAEQYMMESKDGETNVNDFIKGWFEAKNWLEALCEEQLQTFDPSIVFKMQYSKSSKQDLRLLLGKLNTPDYVRCNIGNRRILSCVKISKKVYGYGVGTSNKEADSRAATDAMCNPGICKICPEVLWKKFEDGVGLDESGGLNFEQYPTKVSQKELEVLRREIAIKYKVGDIKLLVSKNNPYSLLIDDNERNTVKQEINEMHSIDNTNGEIGEASLDHETESDKITEKEKKKEKRSPSSKHKNYGKEYTMGRGGIFGEEYKRIAKGSSKHRAGIHRNANYLIMDEGEGGNGSQSITRELMCHEVLVKCGDIEMDSKNRMNAVFAKRGGVPGYITYRTVDDEFLCELWFSDRQIVSYGLDRNKKNASQKAAMLALKREEYYGGMSDDEDGDDDNENGGEQHRRQVEEEHENKAEKKRPSNRSRGSDDGNSADDESDDEEEQEMERERGRRRRRRRYYKDTSSWSSSCQSSPPLRPSSLSSSLSSLLSSLSSSE</sequence>
<feature type="compositionally biased region" description="Acidic residues" evidence="5">
    <location>
        <begin position="787"/>
        <end position="801"/>
    </location>
</feature>
<dbReference type="InterPro" id="IPR000999">
    <property type="entry name" value="RNase_III_dom"/>
</dbReference>
<feature type="compositionally biased region" description="Basic and acidic residues" evidence="5">
    <location>
        <begin position="756"/>
        <end position="775"/>
    </location>
</feature>
<dbReference type="PANTHER" id="PTHR11207">
    <property type="entry name" value="RIBONUCLEASE III"/>
    <property type="match status" value="1"/>
</dbReference>
<keyword evidence="4" id="KW-0694">RNA-binding</keyword>
<dbReference type="Gene3D" id="3.30.160.20">
    <property type="match status" value="2"/>
</dbReference>
<dbReference type="PANTHER" id="PTHR11207:SF0">
    <property type="entry name" value="RIBONUCLEASE 3"/>
    <property type="match status" value="1"/>
</dbReference>
<keyword evidence="2" id="KW-0255">Endonuclease</keyword>
<name>A0A1Q2YI18_9ASCO</name>
<feature type="region of interest" description="Disordered" evidence="5">
    <location>
        <begin position="561"/>
        <end position="606"/>
    </location>
</feature>
<dbReference type="EMBL" id="BDGI01000105">
    <property type="protein sequence ID" value="GAV29190.1"/>
    <property type="molecule type" value="Genomic_DNA"/>
</dbReference>
<dbReference type="SUPFAM" id="SSF54768">
    <property type="entry name" value="dsRNA-binding domain-like"/>
    <property type="match status" value="2"/>
</dbReference>
<dbReference type="GO" id="GO:0034475">
    <property type="term" value="P:U4 snRNA 3'-end processing"/>
    <property type="evidence" value="ECO:0007669"/>
    <property type="project" value="TreeGrafter"/>
</dbReference>
<keyword evidence="3" id="KW-0378">Hydrolase</keyword>
<reference evidence="7 8" key="1">
    <citation type="submission" date="2016-08" db="EMBL/GenBank/DDBJ databases">
        <title>Whole genome shotgun sequence of Pichia membranifaciens KS47-1.</title>
        <authorList>
            <person name="Konishi M."/>
            <person name="Ishida M."/>
            <person name="Arakawa T."/>
            <person name="Kato Y."/>
            <person name="Horiuchi J."/>
        </authorList>
    </citation>
    <scope>NUCLEOTIDE SEQUENCE [LARGE SCALE GENOMIC DNA]</scope>
    <source>
        <strain evidence="7 8">KS47-1</strain>
    </source>
</reference>
<dbReference type="GO" id="GO:0003723">
    <property type="term" value="F:RNA binding"/>
    <property type="evidence" value="ECO:0007669"/>
    <property type="project" value="UniProtKB-KW"/>
</dbReference>
<evidence type="ECO:0000256" key="4">
    <source>
        <dbReference type="ARBA" id="ARBA00022884"/>
    </source>
</evidence>
<protein>
    <recommendedName>
        <fullName evidence="6">RNase III domain-containing protein</fullName>
    </recommendedName>
</protein>
<feature type="region of interest" description="Disordered" evidence="5">
    <location>
        <begin position="740"/>
        <end position="851"/>
    </location>
</feature>
<keyword evidence="1" id="KW-0540">Nuclease</keyword>
<evidence type="ECO:0000256" key="3">
    <source>
        <dbReference type="ARBA" id="ARBA00022801"/>
    </source>
</evidence>
<feature type="domain" description="RNase III" evidence="6">
    <location>
        <begin position="249"/>
        <end position="361"/>
    </location>
</feature>
<dbReference type="GO" id="GO:0005654">
    <property type="term" value="C:nucleoplasm"/>
    <property type="evidence" value="ECO:0007669"/>
    <property type="project" value="TreeGrafter"/>
</dbReference>
<feature type="region of interest" description="Disordered" evidence="5">
    <location>
        <begin position="100"/>
        <end position="164"/>
    </location>
</feature>
<dbReference type="PROSITE" id="PS00517">
    <property type="entry name" value="RNASE_3_1"/>
    <property type="match status" value="1"/>
</dbReference>
<dbReference type="AlphaFoldDB" id="A0A1Q2YI18"/>
<dbReference type="OrthoDB" id="2392202at2759"/>
<proteinExistence type="predicted"/>
<dbReference type="SMART" id="SM00535">
    <property type="entry name" value="RIBOc"/>
    <property type="match status" value="1"/>
</dbReference>
<dbReference type="CDD" id="cd00593">
    <property type="entry name" value="RIBOc"/>
    <property type="match status" value="1"/>
</dbReference>
<dbReference type="Pfam" id="PF00035">
    <property type="entry name" value="dsrm"/>
    <property type="match status" value="1"/>
</dbReference>
<dbReference type="Pfam" id="PF00636">
    <property type="entry name" value="Ribonuclease_3"/>
    <property type="match status" value="1"/>
</dbReference>
<keyword evidence="8" id="KW-1185">Reference proteome</keyword>
<dbReference type="PROSITE" id="PS50142">
    <property type="entry name" value="RNASE_3_2"/>
    <property type="match status" value="1"/>
</dbReference>
<dbReference type="SUPFAM" id="SSF69065">
    <property type="entry name" value="RNase III domain-like"/>
    <property type="match status" value="1"/>
</dbReference>
<organism evidence="7 8">
    <name type="scientific">Pichia membranifaciens</name>
    <dbReference type="NCBI Taxonomy" id="4926"/>
    <lineage>
        <taxon>Eukaryota</taxon>
        <taxon>Fungi</taxon>
        <taxon>Dikarya</taxon>
        <taxon>Ascomycota</taxon>
        <taxon>Saccharomycotina</taxon>
        <taxon>Pichiomycetes</taxon>
        <taxon>Pichiales</taxon>
        <taxon>Pichiaceae</taxon>
        <taxon>Pichia</taxon>
    </lineage>
</organism>
<feature type="compositionally biased region" description="Low complexity" evidence="5">
    <location>
        <begin position="819"/>
        <end position="851"/>
    </location>
</feature>
<evidence type="ECO:0000256" key="2">
    <source>
        <dbReference type="ARBA" id="ARBA00022759"/>
    </source>
</evidence>